<dbReference type="GO" id="GO:0004497">
    <property type="term" value="F:monooxygenase activity"/>
    <property type="evidence" value="ECO:0007669"/>
    <property type="project" value="UniProtKB-KW"/>
</dbReference>
<name>A0A8H4RIN9_9HELO</name>
<evidence type="ECO:0000256" key="1">
    <source>
        <dbReference type="ARBA" id="ARBA00001973"/>
    </source>
</evidence>
<dbReference type="SUPFAM" id="SSF64484">
    <property type="entry name" value="beta and beta-prime subunits of DNA dependent RNA-polymerase"/>
    <property type="match status" value="1"/>
</dbReference>
<dbReference type="Pfam" id="PF06883">
    <property type="entry name" value="RNA_pol_Rpa2_4"/>
    <property type="match status" value="1"/>
</dbReference>
<evidence type="ECO:0000256" key="5">
    <source>
        <dbReference type="ARBA" id="ARBA00022679"/>
    </source>
</evidence>
<evidence type="ECO:0000256" key="13">
    <source>
        <dbReference type="ARBA" id="ARBA00023242"/>
    </source>
</evidence>
<dbReference type="PANTHER" id="PTHR20856">
    <property type="entry name" value="DNA-DIRECTED RNA POLYMERASE I SUBUNIT 2"/>
    <property type="match status" value="1"/>
</dbReference>
<dbReference type="PROSITE" id="PS00497">
    <property type="entry name" value="TYROSINASE_1"/>
    <property type="match status" value="1"/>
</dbReference>
<dbReference type="InterPro" id="IPR007641">
    <property type="entry name" value="RNA_pol_Rpb2_7"/>
</dbReference>
<dbReference type="InterPro" id="IPR002227">
    <property type="entry name" value="Tyrosinase_Cu-bd"/>
</dbReference>
<dbReference type="GO" id="GO:0003677">
    <property type="term" value="F:DNA binding"/>
    <property type="evidence" value="ECO:0007669"/>
    <property type="project" value="InterPro"/>
</dbReference>
<evidence type="ECO:0000256" key="6">
    <source>
        <dbReference type="ARBA" id="ARBA00022695"/>
    </source>
</evidence>
<dbReference type="PROSITE" id="PS00498">
    <property type="entry name" value="TYROSINASE_2"/>
    <property type="match status" value="1"/>
</dbReference>
<dbReference type="Pfam" id="PF04563">
    <property type="entry name" value="RNA_pol_Rpb2_1"/>
    <property type="match status" value="1"/>
</dbReference>
<comment type="caution">
    <text evidence="18">The sequence shown here is derived from an EMBL/GenBank/DDBJ whole genome shotgun (WGS) entry which is preliminary data.</text>
</comment>
<dbReference type="Gene3D" id="3.90.1100.10">
    <property type="match status" value="1"/>
</dbReference>
<dbReference type="FunFam" id="3.90.1070.20:FF:000003">
    <property type="entry name" value="DNA-directed RNA polymerase subunit beta"/>
    <property type="match status" value="1"/>
</dbReference>
<dbReference type="PRINTS" id="PR00092">
    <property type="entry name" value="TYROSINASE"/>
</dbReference>
<feature type="domain" description="Tyrosinase copper-binding" evidence="17">
    <location>
        <begin position="1609"/>
        <end position="1620"/>
    </location>
</feature>
<dbReference type="PROSITE" id="PS01166">
    <property type="entry name" value="RNA_POL_BETA"/>
    <property type="match status" value="1"/>
</dbReference>
<sequence length="1915" mass="212918">MPPSQSSPTKTKWTHEFDTLRRENLFRNPPTDHTAYPALQAAIAPHIESFNALFEKNGLIAHGIQDIGPQTYFDGDPRTGPLGKNKLTIKIKEVTVDKPVLPPSNKFATGNREILPAECRERHVTYRGKLTAKLSIKVNNEDPIEVVRDIGLLPLMLMSNRCHLENNAPAQLVQRKEEAEELGGYFVVNGIEKLIRLLIVNRRNFPMAIERPSFENRGPTFTKWGMIVRSVRPDQTSQTNVLHYLDDGNVTFRFSWRKNEYLVPVMMILKALVETNDREIYEGIVGPAASEGAKNTFLTDRMELLLRTYKVYGLYTRSKTRSYLGEKFRVHLNVPDSMSNYDAGTEFLRRIVLVHLGNVNVTETQDTDKFKMLLFMIRKLYTLVGGDCAVDNPDAVQNQEILLGGFLYGMILKERLDDWLSNQLKLALRDWNRRNPEYHFATPEFLKALPSRIFPRTNENIGKALEYFMSTGNLISPTGLDLQQVSGFTVVAEKINFLRFISHFRMVHRGSFFAQLKTTTVRKLLPESWGFLCPVHTPDGSPCGLLNHLAHKCKILVKSLDVSAIPRLVADLGVVATGSSSTKESVVVQLDGKILGWCTPKQAHRIADTLRFWKVEGSNNVPKELEIGYVPNSRGGQYPGIFMSSTPSRLIRPVKYLPLNKEDFVGPQEQPFMSIAVTEPEIVSGESTHVEFDPTNILSILANMTPFSDHNQSPRNMYQCQMGKQSMGTPGTAIRYRTDNKSYRLQTGQTPIVRAPLHNEYGFDNFPNGMNAVVAVISYTGYDMDDAMIINKSAHERGFGHGTIYKVKKYDLDEGERTSRSVMTVKKLFGFAPGSEIQAHVKSAIDSDGLPYIGRMIQEGDLICAWHTVSVDPTGKLVNLDGITHFEKYKEEEVAFIEEVRLIGNESGVEPATKMSVKFRLPRSPLIGDKFSSRHGQKGVLSQKWPSIDMPFSESGIQPDIIINPHAFPSRMTIGMFIESLAGKSGALHGLAQDSTPFKFDEDNTAGDYFGHQLMKAGYNYHGNEPMYSGITGEELYADIYIGVVYYQRLRHMVNDKYQVRTTGPVTQLTGQPIKGRKKGGGIRVGEMERDSLLAHGAAHLLQDRLLNCSDYTRSWICKQCGTFLSVQPTVAVNTRQGLEAVRCRRCAHKVDAWRGGGELWVDGEGQKWVGGTDTTVVAVPGVLKYLDVELAAMGIKLNRRYGDEHSRGALLGWAIKSDLQAFVPSDKRALPGVELLDASSIGTRHIELLLLSCGTSSSLCTFRAIGPWKQTSRSNSGKLNAIFDIAVPASLGPSPANSEYPPYDYGVNRSTIIKRQSSSFYPITGVFTGNGPNGSPPQRLEIRKLENNNSAMWTLYILGLDMMQYTSQSDMLSWYQIMGIHGRPFLPFDNVQATNGNQNHGYCTHVSILFPTWHRPYLALFEQVMHNIIQQIAAQYPAGPVQGEYVAAAANFRIPYWDWAASPPPGQSVFPMSVGGSPSILVDGPAGSQLIANPLFSYLFKPLNPQDLPDPPFNLYTQTVRYPTSQDASAVSQNNLVAQQLDNNAASLRSRLYNLLTNYHDYDTFSNEAWIPSVNPAGFDSIESVHDQIHGLTGNGGHMSYIDYSAFDPAFMLHHANVDRIFAMWQAINPDSYVVPEPATFSTFTISAGQVEDGTSPLTPFQDPTGEFWTSNAVENTASFGYVYPETSNSTGADIRGQVISAVNQLYGPSSTSGSLSNLFSNFRRRDIISNGTESTHEPSGSSVKFGEAASQILKTSIQYQEWIANILVKKHALSGPFFIHIFLGPFGPDSSRWSFEPNLVGTHSIFDKASTSISNASFCNCSKDFVMGTIPLTPSLSKEIASGNLKSLGVEDVEPYLAKNLKYRISLPNDTEVDNSKVPSLKISVVSADVEKPASDSELPHWGEMRGHFDISQ</sequence>
<organism evidence="18 19">
    <name type="scientific">Cudoniella acicularis</name>
    <dbReference type="NCBI Taxonomy" id="354080"/>
    <lineage>
        <taxon>Eukaryota</taxon>
        <taxon>Fungi</taxon>
        <taxon>Dikarya</taxon>
        <taxon>Ascomycota</taxon>
        <taxon>Pezizomycotina</taxon>
        <taxon>Leotiomycetes</taxon>
        <taxon>Helotiales</taxon>
        <taxon>Tricladiaceae</taxon>
        <taxon>Cudoniella</taxon>
    </lineage>
</organism>
<dbReference type="Gene3D" id="2.60.310.20">
    <property type="match status" value="1"/>
</dbReference>
<dbReference type="Pfam" id="PF00264">
    <property type="entry name" value="Tyrosinase"/>
    <property type="match status" value="1"/>
</dbReference>
<dbReference type="InterPro" id="IPR014724">
    <property type="entry name" value="RNA_pol_RPB2_OB-fold"/>
</dbReference>
<accession>A0A8H4RIN9</accession>
<keyword evidence="13" id="KW-0539">Nucleus</keyword>
<dbReference type="SUPFAM" id="SSF48056">
    <property type="entry name" value="Di-copper centre-containing domain"/>
    <property type="match status" value="1"/>
</dbReference>
<evidence type="ECO:0000313" key="19">
    <source>
        <dbReference type="Proteomes" id="UP000566819"/>
    </source>
</evidence>
<reference evidence="18 19" key="1">
    <citation type="submission" date="2020-03" db="EMBL/GenBank/DDBJ databases">
        <title>Draft Genome Sequence of Cudoniella acicularis.</title>
        <authorList>
            <person name="Buettner E."/>
            <person name="Kellner H."/>
        </authorList>
    </citation>
    <scope>NUCLEOTIDE SEQUENCE [LARGE SCALE GENOMIC DNA]</scope>
    <source>
        <strain evidence="18 19">DSM 108380</strain>
    </source>
</reference>
<dbReference type="FunFam" id="2.40.270.10:FF:000011">
    <property type="entry name" value="DNA-directed RNA polymerase subunit beta"/>
    <property type="match status" value="1"/>
</dbReference>
<protein>
    <recommendedName>
        <fullName evidence="15">DNA-directed RNA polymerase subunit beta</fullName>
        <ecNumber evidence="15">2.7.7.6</ecNumber>
    </recommendedName>
</protein>
<dbReference type="FunFam" id="3.90.1110.10:FF:000007">
    <property type="entry name" value="DNA-directed RNA polymerase subunit beta"/>
    <property type="match status" value="1"/>
</dbReference>
<comment type="function">
    <text evidence="15">DNA-dependent RNA polymerase catalyzes the transcription of DNA into RNA using the four ribonucleoside triphosphates as substrates.</text>
</comment>
<dbReference type="Pfam" id="PF04561">
    <property type="entry name" value="RNA_pol_Rpb2_2"/>
    <property type="match status" value="1"/>
</dbReference>
<keyword evidence="8" id="KW-0863">Zinc-finger</keyword>
<evidence type="ECO:0000256" key="2">
    <source>
        <dbReference type="ARBA" id="ARBA00004604"/>
    </source>
</evidence>
<proteinExistence type="inferred from homology"/>
<comment type="similarity">
    <text evidence="3 15">Belongs to the RNA polymerase beta chain family.</text>
</comment>
<dbReference type="InterPro" id="IPR007645">
    <property type="entry name" value="RNA_pol_Rpb2_3"/>
</dbReference>
<dbReference type="Pfam" id="PF00562">
    <property type="entry name" value="RNA_pol_Rpb2_6"/>
    <property type="match status" value="1"/>
</dbReference>
<dbReference type="Gene3D" id="3.90.1110.10">
    <property type="entry name" value="RNA polymerase Rpb2, domain 2"/>
    <property type="match status" value="1"/>
</dbReference>
<dbReference type="InterPro" id="IPR007121">
    <property type="entry name" value="RNA_pol_bsu_CS"/>
</dbReference>
<dbReference type="InterPro" id="IPR037033">
    <property type="entry name" value="DNA-dir_RNAP_su2_hyb_sf"/>
</dbReference>
<dbReference type="InterPro" id="IPR007644">
    <property type="entry name" value="RNA_pol_bsu_protrusion"/>
</dbReference>
<keyword evidence="10" id="KW-0560">Oxidoreductase</keyword>
<dbReference type="GO" id="GO:0006362">
    <property type="term" value="P:transcription elongation by RNA polymerase I"/>
    <property type="evidence" value="ECO:0007669"/>
    <property type="project" value="UniProtKB-ARBA"/>
</dbReference>
<keyword evidence="12 15" id="KW-0804">Transcription</keyword>
<dbReference type="InterPro" id="IPR007120">
    <property type="entry name" value="DNA-dir_RNAP_su2_dom"/>
</dbReference>
<dbReference type="Pfam" id="PF04560">
    <property type="entry name" value="RNA_pol_Rpb2_7"/>
    <property type="match status" value="1"/>
</dbReference>
<dbReference type="FunFam" id="3.90.1100.10:FF:000016">
    <property type="entry name" value="DNA-directed RNA polymerase subunit beta"/>
    <property type="match status" value="1"/>
</dbReference>
<dbReference type="InterPro" id="IPR015712">
    <property type="entry name" value="DNA-dir_RNA_pol_su2"/>
</dbReference>
<evidence type="ECO:0000256" key="12">
    <source>
        <dbReference type="ARBA" id="ARBA00023163"/>
    </source>
</evidence>
<keyword evidence="9" id="KW-0862">Zinc</keyword>
<keyword evidence="4 15" id="KW-0240">DNA-directed RNA polymerase</keyword>
<comment type="subcellular location">
    <subcellularLocation>
        <location evidence="2">Nucleus</location>
        <location evidence="2">Nucleolus</location>
    </subcellularLocation>
</comment>
<dbReference type="EC" id="2.7.7.6" evidence="15"/>
<dbReference type="GO" id="GO:0000428">
    <property type="term" value="C:DNA-directed RNA polymerase complex"/>
    <property type="evidence" value="ECO:0007669"/>
    <property type="project" value="UniProtKB-KW"/>
</dbReference>
<dbReference type="GO" id="GO:0032549">
    <property type="term" value="F:ribonucleoside binding"/>
    <property type="evidence" value="ECO:0007669"/>
    <property type="project" value="InterPro"/>
</dbReference>
<dbReference type="GO" id="GO:0008270">
    <property type="term" value="F:zinc ion binding"/>
    <property type="evidence" value="ECO:0007669"/>
    <property type="project" value="UniProtKB-KW"/>
</dbReference>
<dbReference type="OrthoDB" id="10248617at2759"/>
<evidence type="ECO:0000256" key="9">
    <source>
        <dbReference type="ARBA" id="ARBA00022833"/>
    </source>
</evidence>
<dbReference type="Proteomes" id="UP000566819">
    <property type="component" value="Unassembled WGS sequence"/>
</dbReference>
<dbReference type="CDD" id="cd00653">
    <property type="entry name" value="RNA_pol_B_RPB2"/>
    <property type="match status" value="1"/>
</dbReference>
<gene>
    <name evidence="18" type="ORF">G7Y89_g7773</name>
</gene>
<dbReference type="InterPro" id="IPR009674">
    <property type="entry name" value="Rpa2_dom_4"/>
</dbReference>
<dbReference type="Gene3D" id="3.90.1800.10">
    <property type="entry name" value="RNA polymerase alpha subunit dimerisation domain"/>
    <property type="match status" value="1"/>
</dbReference>
<keyword evidence="6 15" id="KW-0548">Nucleotidyltransferase</keyword>
<keyword evidence="19" id="KW-1185">Reference proteome</keyword>
<keyword evidence="11" id="KW-0503">Monooxygenase</keyword>
<keyword evidence="5 15" id="KW-0808">Transferase</keyword>
<evidence type="ECO:0000313" key="18">
    <source>
        <dbReference type="EMBL" id="KAF4630368.1"/>
    </source>
</evidence>
<evidence type="ECO:0000256" key="4">
    <source>
        <dbReference type="ARBA" id="ARBA00022478"/>
    </source>
</evidence>
<evidence type="ECO:0000256" key="15">
    <source>
        <dbReference type="RuleBase" id="RU363031"/>
    </source>
</evidence>
<evidence type="ECO:0000256" key="11">
    <source>
        <dbReference type="ARBA" id="ARBA00023033"/>
    </source>
</evidence>
<dbReference type="EMBL" id="JAAMPI010000557">
    <property type="protein sequence ID" value="KAF4630368.1"/>
    <property type="molecule type" value="Genomic_DNA"/>
</dbReference>
<evidence type="ECO:0000256" key="7">
    <source>
        <dbReference type="ARBA" id="ARBA00022723"/>
    </source>
</evidence>
<dbReference type="GO" id="GO:0003899">
    <property type="term" value="F:DNA-directed RNA polymerase activity"/>
    <property type="evidence" value="ECO:0007669"/>
    <property type="project" value="UniProtKB-EC"/>
</dbReference>
<dbReference type="Gene3D" id="3.90.1070.20">
    <property type="match status" value="1"/>
</dbReference>
<dbReference type="InterPro" id="IPR008922">
    <property type="entry name" value="Di-copper_centre_dom_sf"/>
</dbReference>
<evidence type="ECO:0000256" key="10">
    <source>
        <dbReference type="ARBA" id="ARBA00023002"/>
    </source>
</evidence>
<dbReference type="FunFam" id="2.40.50.150:FF:000004">
    <property type="entry name" value="DNA-directed RNA polymerase subunit beta"/>
    <property type="match status" value="1"/>
</dbReference>
<dbReference type="Gene3D" id="2.40.50.150">
    <property type="match status" value="1"/>
</dbReference>
<dbReference type="InterPro" id="IPR007642">
    <property type="entry name" value="RNA_pol_Rpb2_2"/>
</dbReference>
<evidence type="ECO:0000259" key="17">
    <source>
        <dbReference type="PROSITE" id="PS00498"/>
    </source>
</evidence>
<keyword evidence="7" id="KW-0479">Metal-binding</keyword>
<comment type="catalytic activity">
    <reaction evidence="14">
        <text>RNA(n) + a ribonucleoside 5'-triphosphate = RNA(n+1) + diphosphate</text>
        <dbReference type="Rhea" id="RHEA:21248"/>
        <dbReference type="Rhea" id="RHEA-COMP:14527"/>
        <dbReference type="Rhea" id="RHEA-COMP:17342"/>
        <dbReference type="ChEBI" id="CHEBI:33019"/>
        <dbReference type="ChEBI" id="CHEBI:61557"/>
        <dbReference type="ChEBI" id="CHEBI:140395"/>
        <dbReference type="EC" id="2.7.7.6"/>
    </reaction>
    <physiologicalReaction direction="left-to-right" evidence="14">
        <dbReference type="Rhea" id="RHEA:21249"/>
    </physiologicalReaction>
</comment>
<evidence type="ECO:0000256" key="8">
    <source>
        <dbReference type="ARBA" id="ARBA00022771"/>
    </source>
</evidence>
<evidence type="ECO:0000259" key="16">
    <source>
        <dbReference type="PROSITE" id="PS00497"/>
    </source>
</evidence>
<dbReference type="Pfam" id="PF18132">
    <property type="entry name" value="Tyrosinase_C"/>
    <property type="match status" value="1"/>
</dbReference>
<dbReference type="FunFam" id="3.90.1100.10:FF:000008">
    <property type="entry name" value="DNA-directed RNA polymerase subunit beta"/>
    <property type="match status" value="1"/>
</dbReference>
<dbReference type="InterPro" id="IPR037034">
    <property type="entry name" value="RNA_pol_Rpb2_2_sf"/>
</dbReference>
<dbReference type="Gene3D" id="1.10.1280.10">
    <property type="entry name" value="Di-copper center containing domain from catechol oxidase"/>
    <property type="match status" value="1"/>
</dbReference>
<evidence type="ECO:0000256" key="14">
    <source>
        <dbReference type="ARBA" id="ARBA00047768"/>
    </source>
</evidence>
<comment type="cofactor">
    <cofactor evidence="1">
        <name>Cu(2+)</name>
        <dbReference type="ChEBI" id="CHEBI:29036"/>
    </cofactor>
</comment>
<dbReference type="Gene3D" id="2.40.270.10">
    <property type="entry name" value="DNA-directed RNA polymerase, subunit 2, domain 6"/>
    <property type="match status" value="1"/>
</dbReference>
<feature type="domain" description="Tyrosinase copper-binding" evidence="16">
    <location>
        <begin position="1406"/>
        <end position="1423"/>
    </location>
</feature>
<dbReference type="InterPro" id="IPR041640">
    <property type="entry name" value="Tyrosinase_C"/>
</dbReference>
<dbReference type="GO" id="GO:0005730">
    <property type="term" value="C:nucleolus"/>
    <property type="evidence" value="ECO:0007669"/>
    <property type="project" value="UniProtKB-SubCell"/>
</dbReference>
<dbReference type="Pfam" id="PF04565">
    <property type="entry name" value="RNA_pol_Rpb2_3"/>
    <property type="match status" value="1"/>
</dbReference>
<evidence type="ECO:0000256" key="3">
    <source>
        <dbReference type="ARBA" id="ARBA00006835"/>
    </source>
</evidence>